<dbReference type="OrthoDB" id="674604at2759"/>
<dbReference type="InterPro" id="IPR036322">
    <property type="entry name" value="WD40_repeat_dom_sf"/>
</dbReference>
<dbReference type="InParanoid" id="D8RH63"/>
<dbReference type="PANTHER" id="PTHR22844">
    <property type="entry name" value="F-BOX AND WD40 DOMAIN PROTEIN"/>
    <property type="match status" value="1"/>
</dbReference>
<feature type="repeat" description="WD" evidence="3">
    <location>
        <begin position="327"/>
        <end position="372"/>
    </location>
</feature>
<dbReference type="STRING" id="88036.D8RH63"/>
<dbReference type="PROSITE" id="PS50294">
    <property type="entry name" value="WD_REPEATS_REGION"/>
    <property type="match status" value="2"/>
</dbReference>
<dbReference type="Gene3D" id="2.130.10.10">
    <property type="entry name" value="YVTN repeat-like/Quinoprotein amine dehydrogenase"/>
    <property type="match status" value="2"/>
</dbReference>
<keyword evidence="1 3" id="KW-0853">WD repeat</keyword>
<dbReference type="eggNOG" id="KOG4155">
    <property type="taxonomic scope" value="Eukaryota"/>
</dbReference>
<feature type="repeat" description="WD" evidence="3">
    <location>
        <begin position="224"/>
        <end position="263"/>
    </location>
</feature>
<feature type="non-terminal residue" evidence="4">
    <location>
        <position position="415"/>
    </location>
</feature>
<evidence type="ECO:0000256" key="2">
    <source>
        <dbReference type="ARBA" id="ARBA00022737"/>
    </source>
</evidence>
<feature type="repeat" description="WD" evidence="3">
    <location>
        <begin position="183"/>
        <end position="222"/>
    </location>
</feature>
<dbReference type="Gramene" id="EFJ28718">
    <property type="protein sequence ID" value="EFJ28718"/>
    <property type="gene ID" value="SELMODRAFT_13569"/>
</dbReference>
<accession>D8RH63</accession>
<dbReference type="InterPro" id="IPR001680">
    <property type="entry name" value="WD40_rpt"/>
</dbReference>
<feature type="non-terminal residue" evidence="4">
    <location>
        <position position="1"/>
    </location>
</feature>
<dbReference type="PROSITE" id="PS00678">
    <property type="entry name" value="WD_REPEATS_1"/>
    <property type="match status" value="1"/>
</dbReference>
<dbReference type="SMART" id="SM00320">
    <property type="entry name" value="WD40"/>
    <property type="match status" value="6"/>
</dbReference>
<dbReference type="PRINTS" id="PR00320">
    <property type="entry name" value="GPROTEINBRPT"/>
</dbReference>
<protein>
    <submittedName>
        <fullName evidence="4">Uncharacterized protein</fullName>
    </submittedName>
</protein>
<dbReference type="Pfam" id="PF00400">
    <property type="entry name" value="WD40"/>
    <property type="match status" value="5"/>
</dbReference>
<dbReference type="KEGG" id="smo:SELMODRAFT_13569"/>
<dbReference type="EMBL" id="GL377579">
    <property type="protein sequence ID" value="EFJ28718.1"/>
    <property type="molecule type" value="Genomic_DNA"/>
</dbReference>
<feature type="repeat" description="WD" evidence="3">
    <location>
        <begin position="377"/>
        <end position="415"/>
    </location>
</feature>
<reference evidence="4 5" key="1">
    <citation type="journal article" date="2011" name="Science">
        <title>The Selaginella genome identifies genetic changes associated with the evolution of vascular plants.</title>
        <authorList>
            <person name="Banks J.A."/>
            <person name="Nishiyama T."/>
            <person name="Hasebe M."/>
            <person name="Bowman J.L."/>
            <person name="Gribskov M."/>
            <person name="dePamphilis C."/>
            <person name="Albert V.A."/>
            <person name="Aono N."/>
            <person name="Aoyama T."/>
            <person name="Ambrose B.A."/>
            <person name="Ashton N.W."/>
            <person name="Axtell M.J."/>
            <person name="Barker E."/>
            <person name="Barker M.S."/>
            <person name="Bennetzen J.L."/>
            <person name="Bonawitz N.D."/>
            <person name="Chapple C."/>
            <person name="Cheng C."/>
            <person name="Correa L.G."/>
            <person name="Dacre M."/>
            <person name="DeBarry J."/>
            <person name="Dreyer I."/>
            <person name="Elias M."/>
            <person name="Engstrom E.M."/>
            <person name="Estelle M."/>
            <person name="Feng L."/>
            <person name="Finet C."/>
            <person name="Floyd S.K."/>
            <person name="Frommer W.B."/>
            <person name="Fujita T."/>
            <person name="Gramzow L."/>
            <person name="Gutensohn M."/>
            <person name="Harholt J."/>
            <person name="Hattori M."/>
            <person name="Heyl A."/>
            <person name="Hirai T."/>
            <person name="Hiwatashi Y."/>
            <person name="Ishikawa M."/>
            <person name="Iwata M."/>
            <person name="Karol K.G."/>
            <person name="Koehler B."/>
            <person name="Kolukisaoglu U."/>
            <person name="Kubo M."/>
            <person name="Kurata T."/>
            <person name="Lalonde S."/>
            <person name="Li K."/>
            <person name="Li Y."/>
            <person name="Litt A."/>
            <person name="Lyons E."/>
            <person name="Manning G."/>
            <person name="Maruyama T."/>
            <person name="Michael T.P."/>
            <person name="Mikami K."/>
            <person name="Miyazaki S."/>
            <person name="Morinaga S."/>
            <person name="Murata T."/>
            <person name="Mueller-Roeber B."/>
            <person name="Nelson D.R."/>
            <person name="Obara M."/>
            <person name="Oguri Y."/>
            <person name="Olmstead R.G."/>
            <person name="Onodera N."/>
            <person name="Petersen B.L."/>
            <person name="Pils B."/>
            <person name="Prigge M."/>
            <person name="Rensing S.A."/>
            <person name="Riano-Pachon D.M."/>
            <person name="Roberts A.W."/>
            <person name="Sato Y."/>
            <person name="Scheller H.V."/>
            <person name="Schulz B."/>
            <person name="Schulz C."/>
            <person name="Shakirov E.V."/>
            <person name="Shibagaki N."/>
            <person name="Shinohara N."/>
            <person name="Shippen D.E."/>
            <person name="Soerensen I."/>
            <person name="Sotooka R."/>
            <person name="Sugimoto N."/>
            <person name="Sugita M."/>
            <person name="Sumikawa N."/>
            <person name="Tanurdzic M."/>
            <person name="Theissen G."/>
            <person name="Ulvskov P."/>
            <person name="Wakazuki S."/>
            <person name="Weng J.K."/>
            <person name="Willats W.W."/>
            <person name="Wipf D."/>
            <person name="Wolf P.G."/>
            <person name="Yang L."/>
            <person name="Zimmer A.D."/>
            <person name="Zhu Q."/>
            <person name="Mitros T."/>
            <person name="Hellsten U."/>
            <person name="Loque D."/>
            <person name="Otillar R."/>
            <person name="Salamov A."/>
            <person name="Schmutz J."/>
            <person name="Shapiro H."/>
            <person name="Lindquist E."/>
            <person name="Lucas S."/>
            <person name="Rokhsar D."/>
            <person name="Grigoriev I.V."/>
        </authorList>
    </citation>
    <scope>NUCLEOTIDE SEQUENCE [LARGE SCALE GENOMIC DNA]</scope>
</reference>
<name>D8RH63_SELML</name>
<evidence type="ECO:0000256" key="3">
    <source>
        <dbReference type="PROSITE-ProRule" id="PRU00221"/>
    </source>
</evidence>
<dbReference type="Proteomes" id="UP000001514">
    <property type="component" value="Unassembled WGS sequence"/>
</dbReference>
<proteinExistence type="predicted"/>
<keyword evidence="5" id="KW-1185">Reference proteome</keyword>
<sequence>SNSSSSIDFKLSIRSSYSHQSSASSLPSVSSFQRGSSVDSALLCLYTSCVFKNFPYKSLPSTTIASKSGITALCATESPELLLVGTESHGIHQNPCASKEIEAVGSRGGSIKAILEHQNCVLTAHQDGKIRVWRKKKRHRQEQGIISEEIELCHTLPTVKDVLSRSILPSSYIQVRRHRKKLWIQHADAVSCLAATKDLVFSASWDRSLKIWRAADWKCLNSVRAAHDDAINAVAAAQQFVYTAAADGKIKAWELCSNSQRSSFLGGKNKAQIGLSLVAVLERHKSSVNALALDSSSGYLYSASSDRSIVVWEREETAMHMAAVDALRGHCMAVLCLAISSGVQDGHFFLCSGSADRTIRVWSRERFTAIHSCLCVIKGHQGPVKSVSMAACSSSSIGAGARVVSGGLDRQVKTW</sequence>
<organism evidence="5">
    <name type="scientific">Selaginella moellendorffii</name>
    <name type="common">Spikemoss</name>
    <dbReference type="NCBI Taxonomy" id="88036"/>
    <lineage>
        <taxon>Eukaryota</taxon>
        <taxon>Viridiplantae</taxon>
        <taxon>Streptophyta</taxon>
        <taxon>Embryophyta</taxon>
        <taxon>Tracheophyta</taxon>
        <taxon>Lycopodiopsida</taxon>
        <taxon>Selaginellales</taxon>
        <taxon>Selaginellaceae</taxon>
        <taxon>Selaginella</taxon>
    </lineage>
</organism>
<dbReference type="PANTHER" id="PTHR22844:SF199">
    <property type="entry name" value="F21J9.19"/>
    <property type="match status" value="1"/>
</dbReference>
<dbReference type="PROSITE" id="PS50082">
    <property type="entry name" value="WD_REPEATS_2"/>
    <property type="match status" value="5"/>
</dbReference>
<dbReference type="InterPro" id="IPR015943">
    <property type="entry name" value="WD40/YVTN_repeat-like_dom_sf"/>
</dbReference>
<keyword evidence="2" id="KW-0677">Repeat</keyword>
<evidence type="ECO:0000313" key="5">
    <source>
        <dbReference type="Proteomes" id="UP000001514"/>
    </source>
</evidence>
<gene>
    <name evidence="4" type="ORF">SELMODRAFT_13569</name>
</gene>
<dbReference type="InterPro" id="IPR020472">
    <property type="entry name" value="WD40_PAC1"/>
</dbReference>
<dbReference type="SUPFAM" id="SSF50978">
    <property type="entry name" value="WD40 repeat-like"/>
    <property type="match status" value="1"/>
</dbReference>
<dbReference type="InterPro" id="IPR019775">
    <property type="entry name" value="WD40_repeat_CS"/>
</dbReference>
<dbReference type="InterPro" id="IPR045182">
    <property type="entry name" value="JINGUBANG-like"/>
</dbReference>
<dbReference type="AlphaFoldDB" id="D8RH63"/>
<evidence type="ECO:0000256" key="1">
    <source>
        <dbReference type="ARBA" id="ARBA00022574"/>
    </source>
</evidence>
<evidence type="ECO:0000313" key="4">
    <source>
        <dbReference type="EMBL" id="EFJ28718.1"/>
    </source>
</evidence>
<feature type="repeat" description="WD" evidence="3">
    <location>
        <begin position="281"/>
        <end position="313"/>
    </location>
</feature>
<dbReference type="HOGENOM" id="CLU_031007_0_1_1"/>